<gene>
    <name evidence="2" type="ORF">CPARA_2gp295</name>
</gene>
<name>F2HI07_9CRYP</name>
<geneLocation type="nucleomorph" evidence="2"/>
<evidence type="ECO:0000313" key="3">
    <source>
        <dbReference type="Proteomes" id="UP000243423"/>
    </source>
</evidence>
<organism evidence="2 3">
    <name type="scientific">Cryptomonas paramaecium</name>
    <dbReference type="NCBI Taxonomy" id="2898"/>
    <lineage>
        <taxon>Eukaryota</taxon>
        <taxon>Cryptophyceae</taxon>
        <taxon>Cryptomonadales</taxon>
        <taxon>Cryptomonadaceae</taxon>
        <taxon>Cryptomonas</taxon>
    </lineage>
</organism>
<reference evidence="2 3" key="1">
    <citation type="journal article" date="2011" name="Genome Biol. Evol.">
        <title>Complete nucleomorph genome sequence of the nonphotosynthetic alga Cryptomonas paramecium reveals a core nucleomorph gene set.</title>
        <authorList>
            <person name="Tanifuji G."/>
            <person name="Onodera N.T."/>
            <person name="Wheeler T.J."/>
            <person name="Dlutek M."/>
            <person name="Donaher N."/>
            <person name="Archibald J.M."/>
        </authorList>
    </citation>
    <scope>NUCLEOTIDE SEQUENCE [LARGE SCALE GENOMIC DNA]</scope>
    <source>
        <strain evidence="2 3">CCAP977/2A</strain>
    </source>
</reference>
<evidence type="ECO:0000256" key="1">
    <source>
        <dbReference type="SAM" id="Phobius"/>
    </source>
</evidence>
<proteinExistence type="predicted"/>
<dbReference type="EMBL" id="CP002173">
    <property type="protein sequence ID" value="AEA38953.1"/>
    <property type="molecule type" value="Genomic_DNA"/>
</dbReference>
<keyword evidence="1" id="KW-0812">Transmembrane</keyword>
<keyword evidence="1" id="KW-1133">Transmembrane helix</keyword>
<dbReference type="GeneID" id="10447196"/>
<dbReference type="RefSeq" id="XP_003239851.1">
    <property type="nucleotide sequence ID" value="XM_003239803.1"/>
</dbReference>
<evidence type="ECO:0008006" key="4">
    <source>
        <dbReference type="Google" id="ProtNLM"/>
    </source>
</evidence>
<sequence>MCSYFDHIKFNYLINKFIYRINSEKISFFNKKSISILLKIYSIYTRNHLKIIKIFFEKKYLTYAQCLKVEKSLFFFAFFNYKKKLRINYTRNDLKKIDTYVYKKNLLEFNIKNSIESIKNQLKISETMFFFLKTSMGFFEKIQKLNNSFLKENYNKKRITRKFFFINLLDMNTKTFMLIIVNIVTVCSLIVCLILVKET</sequence>
<protein>
    <recommendedName>
        <fullName evidence="4">Transmembrane protein</fullName>
    </recommendedName>
</protein>
<dbReference type="Proteomes" id="UP000243423">
    <property type="component" value="Nucleomorph 2"/>
</dbReference>
<evidence type="ECO:0000313" key="2">
    <source>
        <dbReference type="EMBL" id="AEA38953.1"/>
    </source>
</evidence>
<keyword evidence="1" id="KW-0472">Membrane</keyword>
<keyword evidence="2" id="KW-0542">Nucleomorph</keyword>
<feature type="transmembrane region" description="Helical" evidence="1">
    <location>
        <begin position="176"/>
        <end position="196"/>
    </location>
</feature>
<dbReference type="AlphaFoldDB" id="F2HI07"/>
<accession>F2HI07</accession>